<feature type="non-terminal residue" evidence="1">
    <location>
        <position position="1"/>
    </location>
</feature>
<dbReference type="AlphaFoldDB" id="A0A9N9CX09"/>
<evidence type="ECO:0000313" key="2">
    <source>
        <dbReference type="Proteomes" id="UP000789759"/>
    </source>
</evidence>
<dbReference type="EMBL" id="CAJVQA010005187">
    <property type="protein sequence ID" value="CAG8615143.1"/>
    <property type="molecule type" value="Genomic_DNA"/>
</dbReference>
<dbReference type="Proteomes" id="UP000789759">
    <property type="component" value="Unassembled WGS sequence"/>
</dbReference>
<name>A0A9N9CX09_9GLOM</name>
<reference evidence="1" key="1">
    <citation type="submission" date="2021-06" db="EMBL/GenBank/DDBJ databases">
        <authorList>
            <person name="Kallberg Y."/>
            <person name="Tangrot J."/>
            <person name="Rosling A."/>
        </authorList>
    </citation>
    <scope>NUCLEOTIDE SEQUENCE</scope>
    <source>
        <strain evidence="1">FL966</strain>
    </source>
</reference>
<keyword evidence="2" id="KW-1185">Reference proteome</keyword>
<gene>
    <name evidence="1" type="ORF">CPELLU_LOCUS7646</name>
</gene>
<accession>A0A9N9CX09</accession>
<comment type="caution">
    <text evidence="1">The sequence shown here is derived from an EMBL/GenBank/DDBJ whole genome shotgun (WGS) entry which is preliminary data.</text>
</comment>
<proteinExistence type="predicted"/>
<organism evidence="1 2">
    <name type="scientific">Cetraspora pellucida</name>
    <dbReference type="NCBI Taxonomy" id="1433469"/>
    <lineage>
        <taxon>Eukaryota</taxon>
        <taxon>Fungi</taxon>
        <taxon>Fungi incertae sedis</taxon>
        <taxon>Mucoromycota</taxon>
        <taxon>Glomeromycotina</taxon>
        <taxon>Glomeromycetes</taxon>
        <taxon>Diversisporales</taxon>
        <taxon>Gigasporaceae</taxon>
        <taxon>Cetraspora</taxon>
    </lineage>
</organism>
<protein>
    <submittedName>
        <fullName evidence="1">494_t:CDS:1</fullName>
    </submittedName>
</protein>
<sequence>LALKSNKRIIKNQFLDDEKQILENDKMAQKHSDHNKYTSKPISTQEVMKAIRAPIGSVEIPIG</sequence>
<evidence type="ECO:0000313" key="1">
    <source>
        <dbReference type="EMBL" id="CAG8615143.1"/>
    </source>
</evidence>